<protein>
    <submittedName>
        <fullName evidence="2">Uncharacterized protein</fullName>
    </submittedName>
</protein>
<organism evidence="2 3">
    <name type="scientific">Cercophora newfieldiana</name>
    <dbReference type="NCBI Taxonomy" id="92897"/>
    <lineage>
        <taxon>Eukaryota</taxon>
        <taxon>Fungi</taxon>
        <taxon>Dikarya</taxon>
        <taxon>Ascomycota</taxon>
        <taxon>Pezizomycotina</taxon>
        <taxon>Sordariomycetes</taxon>
        <taxon>Sordariomycetidae</taxon>
        <taxon>Sordariales</taxon>
        <taxon>Lasiosphaeriaceae</taxon>
        <taxon>Cercophora</taxon>
    </lineage>
</organism>
<evidence type="ECO:0000313" key="2">
    <source>
        <dbReference type="EMBL" id="KAK0657537.1"/>
    </source>
</evidence>
<evidence type="ECO:0000256" key="1">
    <source>
        <dbReference type="SAM" id="Phobius"/>
    </source>
</evidence>
<dbReference type="EMBL" id="JAULSV010000001">
    <property type="protein sequence ID" value="KAK0657537.1"/>
    <property type="molecule type" value="Genomic_DNA"/>
</dbReference>
<keyword evidence="1" id="KW-0472">Membrane</keyword>
<sequence>MSLITSFYPSLPYNTTKIPTLFPVPLITNNTDNVPHTLAKREREEREHASTSVGSQAGSDIDLRASFLRFLWFSLAFTPLICTYPFWKRSPPPCFISFAAVNFTGFFIFSGGVEPASQQGVCDTEKFGIGRSGVCEIWCGWFMLMVCGFEMSPFPFFFHSDGVWFSASLTSPVAHRTGWKKANDFCL</sequence>
<keyword evidence="1" id="KW-0812">Transmembrane</keyword>
<proteinExistence type="predicted"/>
<gene>
    <name evidence="2" type="ORF">B0T16DRAFT_62384</name>
</gene>
<name>A0AA39YTU3_9PEZI</name>
<evidence type="ECO:0000313" key="3">
    <source>
        <dbReference type="Proteomes" id="UP001174936"/>
    </source>
</evidence>
<reference evidence="2" key="1">
    <citation type="submission" date="2023-06" db="EMBL/GenBank/DDBJ databases">
        <title>Genome-scale phylogeny and comparative genomics of the fungal order Sordariales.</title>
        <authorList>
            <consortium name="Lawrence Berkeley National Laboratory"/>
            <person name="Hensen N."/>
            <person name="Bonometti L."/>
            <person name="Westerberg I."/>
            <person name="Brannstrom I.O."/>
            <person name="Guillou S."/>
            <person name="Cros-Aarteil S."/>
            <person name="Calhoun S."/>
            <person name="Haridas S."/>
            <person name="Kuo A."/>
            <person name="Mondo S."/>
            <person name="Pangilinan J."/>
            <person name="Riley R."/>
            <person name="Labutti K."/>
            <person name="Andreopoulos B."/>
            <person name="Lipzen A."/>
            <person name="Chen C."/>
            <person name="Yanf M."/>
            <person name="Daum C."/>
            <person name="Ng V."/>
            <person name="Clum A."/>
            <person name="Steindorff A."/>
            <person name="Ohm R."/>
            <person name="Martin F."/>
            <person name="Silar P."/>
            <person name="Natvig D."/>
            <person name="Lalanne C."/>
            <person name="Gautier V."/>
            <person name="Ament-Velasquez S.L."/>
            <person name="Kruys A."/>
            <person name="Hutchinson M.I."/>
            <person name="Powell A.J."/>
            <person name="Barry K."/>
            <person name="Miller A.N."/>
            <person name="Grigoriev I.V."/>
            <person name="Debuchy R."/>
            <person name="Gladieux P."/>
            <person name="Thoren M.H."/>
            <person name="Johannesson H."/>
        </authorList>
    </citation>
    <scope>NUCLEOTIDE SEQUENCE</scope>
    <source>
        <strain evidence="2">SMH2532-1</strain>
    </source>
</reference>
<feature type="transmembrane region" description="Helical" evidence="1">
    <location>
        <begin position="70"/>
        <end position="87"/>
    </location>
</feature>
<dbReference type="AlphaFoldDB" id="A0AA39YTU3"/>
<keyword evidence="3" id="KW-1185">Reference proteome</keyword>
<keyword evidence="1" id="KW-1133">Transmembrane helix</keyword>
<accession>A0AA39YTU3</accession>
<dbReference type="Proteomes" id="UP001174936">
    <property type="component" value="Unassembled WGS sequence"/>
</dbReference>
<feature type="transmembrane region" description="Helical" evidence="1">
    <location>
        <begin position="94"/>
        <end position="113"/>
    </location>
</feature>
<comment type="caution">
    <text evidence="2">The sequence shown here is derived from an EMBL/GenBank/DDBJ whole genome shotgun (WGS) entry which is preliminary data.</text>
</comment>